<evidence type="ECO:0000256" key="4">
    <source>
        <dbReference type="PIRSR" id="PIRSR004846-1"/>
    </source>
</evidence>
<evidence type="ECO:0000256" key="1">
    <source>
        <dbReference type="ARBA" id="ARBA00009175"/>
    </source>
</evidence>
<dbReference type="eggNOG" id="COG0725">
    <property type="taxonomic scope" value="Bacteria"/>
</dbReference>
<dbReference type="InterPro" id="IPR050682">
    <property type="entry name" value="ModA/WtpA"/>
</dbReference>
<dbReference type="NCBIfam" id="TIGR01256">
    <property type="entry name" value="modA"/>
    <property type="match status" value="1"/>
</dbReference>
<dbReference type="InterPro" id="IPR005950">
    <property type="entry name" value="ModA"/>
</dbReference>
<gene>
    <name evidence="5" type="ordered locus">Sgly_2507</name>
</gene>
<dbReference type="AlphaFoldDB" id="F0SW07"/>
<dbReference type="GO" id="GO:0015689">
    <property type="term" value="P:molybdate ion transport"/>
    <property type="evidence" value="ECO:0007669"/>
    <property type="project" value="InterPro"/>
</dbReference>
<dbReference type="GO" id="GO:0046872">
    <property type="term" value="F:metal ion binding"/>
    <property type="evidence" value="ECO:0007669"/>
    <property type="project" value="UniProtKB-KW"/>
</dbReference>
<dbReference type="PIRSF" id="PIRSF004846">
    <property type="entry name" value="ModA"/>
    <property type="match status" value="1"/>
</dbReference>
<dbReference type="Pfam" id="PF13531">
    <property type="entry name" value="SBP_bac_11"/>
    <property type="match status" value="1"/>
</dbReference>
<evidence type="ECO:0000256" key="2">
    <source>
        <dbReference type="ARBA" id="ARBA00022723"/>
    </source>
</evidence>
<proteinExistence type="inferred from homology"/>
<reference evidence="6" key="2">
    <citation type="submission" date="2011-02" db="EMBL/GenBank/DDBJ databases">
        <title>The complete genome of Syntrophobotulus glycolicus DSM 8271.</title>
        <authorList>
            <person name="Lucas S."/>
            <person name="Copeland A."/>
            <person name="Lapidus A."/>
            <person name="Bruce D."/>
            <person name="Goodwin L."/>
            <person name="Pitluck S."/>
            <person name="Kyrpides N."/>
            <person name="Mavromatis K."/>
            <person name="Pagani I."/>
            <person name="Ivanova N."/>
            <person name="Mikhailova N."/>
            <person name="Chertkov O."/>
            <person name="Held B."/>
            <person name="Detter J.C."/>
            <person name="Tapia R."/>
            <person name="Han C."/>
            <person name="Land M."/>
            <person name="Hauser L."/>
            <person name="Markowitz V."/>
            <person name="Cheng J.-F."/>
            <person name="Hugenholtz P."/>
            <person name="Woyke T."/>
            <person name="Wu D."/>
            <person name="Spring S."/>
            <person name="Schroeder M."/>
            <person name="Brambilla E."/>
            <person name="Klenk H.-P."/>
            <person name="Eisen J.A."/>
        </authorList>
    </citation>
    <scope>NUCLEOTIDE SEQUENCE [LARGE SCALE GENOMIC DNA]</scope>
    <source>
        <strain evidence="6">DSM 8271 / FlGlyR</strain>
    </source>
</reference>
<sequence>MLKKIGGFILIIVFCIGILGCSKEQNIQTSAQAKTLTAYVGANLKDPISELASSYEQKTGVKVELNFNNSGTLLNQIETTKKGDIYIPGGMAAIDQGKQKGLIDQVAGPIAYTTPVIITPKGNPAQISSVEDLAKQNVKLIIPDKDATAIGKSAYIVFNKIGKTKEIEKNIIAVVESPAKVLAAIEMGQGNAGIVEFSNTQKDKDRIDIIEIDPKVNAIDQVPVASLVYTTNKDLANDFLKYLQENGPEVFEKYGFKIKMA</sequence>
<dbReference type="GO" id="GO:0030973">
    <property type="term" value="F:molybdate ion binding"/>
    <property type="evidence" value="ECO:0007669"/>
    <property type="project" value="TreeGrafter"/>
</dbReference>
<dbReference type="HOGENOM" id="CLU_065520_2_0_9"/>
<dbReference type="SUPFAM" id="SSF53850">
    <property type="entry name" value="Periplasmic binding protein-like II"/>
    <property type="match status" value="1"/>
</dbReference>
<evidence type="ECO:0000313" key="5">
    <source>
        <dbReference type="EMBL" id="ADY56791.1"/>
    </source>
</evidence>
<comment type="similarity">
    <text evidence="1">Belongs to the bacterial solute-binding protein ModA family.</text>
</comment>
<dbReference type="PANTHER" id="PTHR30632:SF0">
    <property type="entry name" value="SULFATE-BINDING PROTEIN"/>
    <property type="match status" value="1"/>
</dbReference>
<organism evidence="5 6">
    <name type="scientific">Syntrophobotulus glycolicus (strain DSM 8271 / FlGlyR)</name>
    <dbReference type="NCBI Taxonomy" id="645991"/>
    <lineage>
        <taxon>Bacteria</taxon>
        <taxon>Bacillati</taxon>
        <taxon>Bacillota</taxon>
        <taxon>Clostridia</taxon>
        <taxon>Eubacteriales</taxon>
        <taxon>Desulfitobacteriaceae</taxon>
        <taxon>Syntrophobotulus</taxon>
    </lineage>
</organism>
<dbReference type="KEGG" id="sgy:Sgly_2507"/>
<protein>
    <submittedName>
        <fullName evidence="5">Molybdenum ABC transporter, periplasmic molybdate-binding protein</fullName>
    </submittedName>
</protein>
<keyword evidence="2 4" id="KW-0479">Metal-binding</keyword>
<reference evidence="5 6" key="1">
    <citation type="journal article" date="2011" name="Stand. Genomic Sci.">
        <title>Complete genome sequence of Syntrophobotulus glycolicus type strain (FlGlyR).</title>
        <authorList>
            <person name="Han C."/>
            <person name="Mwirichia R."/>
            <person name="Chertkov O."/>
            <person name="Held B."/>
            <person name="Lapidus A."/>
            <person name="Nolan M."/>
            <person name="Lucas S."/>
            <person name="Hammon N."/>
            <person name="Deshpande S."/>
            <person name="Cheng J.F."/>
            <person name="Tapia R."/>
            <person name="Goodwin L."/>
            <person name="Pitluck S."/>
            <person name="Huntemann M."/>
            <person name="Liolios K."/>
            <person name="Ivanova N."/>
            <person name="Pagani I."/>
            <person name="Mavromatis K."/>
            <person name="Ovchinikova G."/>
            <person name="Pati A."/>
            <person name="Chen A."/>
            <person name="Palaniappan K."/>
            <person name="Land M."/>
            <person name="Hauser L."/>
            <person name="Brambilla E.M."/>
            <person name="Rohde M."/>
            <person name="Spring S."/>
            <person name="Sikorski J."/>
            <person name="Goker M."/>
            <person name="Woyke T."/>
            <person name="Bristow J."/>
            <person name="Eisen J.A."/>
            <person name="Markowitz V."/>
            <person name="Hugenholtz P."/>
            <person name="Kyrpides N.C."/>
            <person name="Klenk H.P."/>
            <person name="Detter J.C."/>
        </authorList>
    </citation>
    <scope>NUCLEOTIDE SEQUENCE [LARGE SCALE GENOMIC DNA]</scope>
    <source>
        <strain evidence="6">DSM 8271 / FlGlyR</strain>
    </source>
</reference>
<dbReference type="PANTHER" id="PTHR30632">
    <property type="entry name" value="MOLYBDATE-BINDING PERIPLASMIC PROTEIN"/>
    <property type="match status" value="1"/>
</dbReference>
<dbReference type="Gene3D" id="3.40.190.10">
    <property type="entry name" value="Periplasmic binding protein-like II"/>
    <property type="match status" value="2"/>
</dbReference>
<evidence type="ECO:0000313" key="6">
    <source>
        <dbReference type="Proteomes" id="UP000007488"/>
    </source>
</evidence>
<dbReference type="RefSeq" id="WP_013625656.1">
    <property type="nucleotide sequence ID" value="NC_015172.1"/>
</dbReference>
<dbReference type="STRING" id="645991.Sgly_2507"/>
<dbReference type="PROSITE" id="PS51257">
    <property type="entry name" value="PROKAR_LIPOPROTEIN"/>
    <property type="match status" value="1"/>
</dbReference>
<dbReference type="OrthoDB" id="9786399at2"/>
<dbReference type="EMBL" id="CP002547">
    <property type="protein sequence ID" value="ADY56791.1"/>
    <property type="molecule type" value="Genomic_DNA"/>
</dbReference>
<keyword evidence="3" id="KW-0732">Signal</keyword>
<accession>F0SW07</accession>
<evidence type="ECO:0000256" key="3">
    <source>
        <dbReference type="ARBA" id="ARBA00022729"/>
    </source>
</evidence>
<dbReference type="Proteomes" id="UP000007488">
    <property type="component" value="Chromosome"/>
</dbReference>
<name>F0SW07_SYNGF</name>
<feature type="binding site" evidence="4">
    <location>
        <position position="70"/>
    </location>
    <ligand>
        <name>molybdate</name>
        <dbReference type="ChEBI" id="CHEBI:36264"/>
    </ligand>
</feature>
<keyword evidence="6" id="KW-1185">Reference proteome</keyword>
<keyword evidence="4" id="KW-0500">Molybdenum</keyword>